<keyword evidence="2" id="KW-1185">Reference proteome</keyword>
<protein>
    <submittedName>
        <fullName evidence="1">Uncharacterized protein</fullName>
    </submittedName>
</protein>
<reference evidence="1" key="1">
    <citation type="submission" date="2022-02" db="EMBL/GenBank/DDBJ databases">
        <title>Plant Genome Project.</title>
        <authorList>
            <person name="Zhang R.-G."/>
        </authorList>
    </citation>
    <scope>NUCLEOTIDE SEQUENCE</scope>
    <source>
        <strain evidence="1">AT1</strain>
    </source>
</reference>
<organism evidence="1 2">
    <name type="scientific">Rhododendron molle</name>
    <name type="common">Chinese azalea</name>
    <name type="synonym">Azalea mollis</name>
    <dbReference type="NCBI Taxonomy" id="49168"/>
    <lineage>
        <taxon>Eukaryota</taxon>
        <taxon>Viridiplantae</taxon>
        <taxon>Streptophyta</taxon>
        <taxon>Embryophyta</taxon>
        <taxon>Tracheophyta</taxon>
        <taxon>Spermatophyta</taxon>
        <taxon>Magnoliopsida</taxon>
        <taxon>eudicotyledons</taxon>
        <taxon>Gunneridae</taxon>
        <taxon>Pentapetalae</taxon>
        <taxon>asterids</taxon>
        <taxon>Ericales</taxon>
        <taxon>Ericaceae</taxon>
        <taxon>Ericoideae</taxon>
        <taxon>Rhodoreae</taxon>
        <taxon>Rhododendron</taxon>
    </lineage>
</organism>
<comment type="caution">
    <text evidence="1">The sequence shown here is derived from an EMBL/GenBank/DDBJ whole genome shotgun (WGS) entry which is preliminary data.</text>
</comment>
<gene>
    <name evidence="1" type="ORF">RHMOL_Rhmol05G0006300</name>
</gene>
<name>A0ACC0NJ03_RHOML</name>
<proteinExistence type="predicted"/>
<evidence type="ECO:0000313" key="2">
    <source>
        <dbReference type="Proteomes" id="UP001062846"/>
    </source>
</evidence>
<dbReference type="Proteomes" id="UP001062846">
    <property type="component" value="Chromosome 5"/>
</dbReference>
<accession>A0ACC0NJ03</accession>
<evidence type="ECO:0000313" key="1">
    <source>
        <dbReference type="EMBL" id="KAI8553323.1"/>
    </source>
</evidence>
<dbReference type="EMBL" id="CM046392">
    <property type="protein sequence ID" value="KAI8553323.1"/>
    <property type="molecule type" value="Genomic_DNA"/>
</dbReference>
<sequence>MELLSGFTLLMQQWNVKNMILSWQNIHSDSFSPLILVLFFVLHNEGYERSPLQLGGCLITNDSHALKWYMYSTDEVEMIFQSIAEIFSLAVAWFRFVFQISSVAVGKEHKLRQAMTMMGLYDSAWPVVMAYLGGNLSALSIPCHISLWSIPVSVFLLQQLCELCFSRSFCSNSLWWQACFSFSSSRPIASVFNTSIPFLRSVPQVEPKKPDDKDEDVFEEENTVKRQVREGTGFVNLTVAIQIRGLTKTFPRKSRKLHLLR</sequence>